<name>A0ABY6D9G3_9RHOB</name>
<dbReference type="InterPro" id="IPR029000">
    <property type="entry name" value="Cyclophilin-like_dom_sf"/>
</dbReference>
<dbReference type="RefSeq" id="WP_263047594.1">
    <property type="nucleotide sequence ID" value="NZ_CP106738.1"/>
</dbReference>
<feature type="domain" description="Carboxyltransferase" evidence="4">
    <location>
        <begin position="24"/>
        <end position="305"/>
    </location>
</feature>
<accession>A0ABY6D9G3</accession>
<evidence type="ECO:0000313" key="6">
    <source>
        <dbReference type="Proteomes" id="UP001064087"/>
    </source>
</evidence>
<evidence type="ECO:0000259" key="4">
    <source>
        <dbReference type="SMART" id="SM00797"/>
    </source>
</evidence>
<dbReference type="Proteomes" id="UP001064087">
    <property type="component" value="Chromosome"/>
</dbReference>
<proteinExistence type="predicted"/>
<dbReference type="InterPro" id="IPR003778">
    <property type="entry name" value="CT_A_B"/>
</dbReference>
<dbReference type="PANTHER" id="PTHR43309:SF5">
    <property type="entry name" value="5-OXOPROLINASE SUBUNIT C"/>
    <property type="match status" value="1"/>
</dbReference>
<reference evidence="5" key="1">
    <citation type="submission" date="2022-10" db="EMBL/GenBank/DDBJ databases">
        <title>Roseovarius pelagicus sp. nov., isolated from Arctic seawater.</title>
        <authorList>
            <person name="Hong Y.W."/>
            <person name="Hwang C.Y."/>
        </authorList>
    </citation>
    <scope>NUCLEOTIDE SEQUENCE</scope>
    <source>
        <strain evidence="5">HL-MP18</strain>
    </source>
</reference>
<keyword evidence="1" id="KW-0547">Nucleotide-binding</keyword>
<dbReference type="Gene3D" id="2.40.100.10">
    <property type="entry name" value="Cyclophilin-like"/>
    <property type="match status" value="1"/>
</dbReference>
<sequence length="348" mass="35949">MSVDILSAGPMLSVQDAGRNGLRYFGVSSAGPIDANAMALANALCGNPGSTAALEFAGYGGRFRASRSVRFAVTGGPCEIRVENRLVAVGESHWLAPGETLSVGVLRGVVWGYIAFSGGIETEPVLGSRATHLRSGLGGVDGRGLRTGDGVRLGHECGGDCLRMATPLSGTRSPLFASGPIRMILGPQSNLFAPDILTRLTSETFVVTPQRDRMAMTLGGVELPALGGHDIVSDGTVPGSVQVPGSGVPLVLLAESQTTGGYPKIATIASVDLPRLAQLPVGASVRFATISREEGEDLWVAQRRDVRAMLDGLVPKPDGVLSSEYLLSCDLVGGVTAPDEIAGMDLDG</sequence>
<evidence type="ECO:0000313" key="5">
    <source>
        <dbReference type="EMBL" id="UXX82787.1"/>
    </source>
</evidence>
<evidence type="ECO:0000256" key="2">
    <source>
        <dbReference type="ARBA" id="ARBA00022801"/>
    </source>
</evidence>
<dbReference type="SUPFAM" id="SSF50891">
    <property type="entry name" value="Cyclophilin-like"/>
    <property type="match status" value="1"/>
</dbReference>
<dbReference type="PANTHER" id="PTHR43309">
    <property type="entry name" value="5-OXOPROLINASE SUBUNIT C"/>
    <property type="match status" value="1"/>
</dbReference>
<keyword evidence="6" id="KW-1185">Reference proteome</keyword>
<protein>
    <submittedName>
        <fullName evidence="5">Biotin-dependent carboxyltransferase family protein</fullName>
    </submittedName>
</protein>
<evidence type="ECO:0000256" key="3">
    <source>
        <dbReference type="ARBA" id="ARBA00022840"/>
    </source>
</evidence>
<keyword evidence="2" id="KW-0378">Hydrolase</keyword>
<dbReference type="Pfam" id="PF02626">
    <property type="entry name" value="CT_A_B"/>
    <property type="match status" value="1"/>
</dbReference>
<evidence type="ECO:0000256" key="1">
    <source>
        <dbReference type="ARBA" id="ARBA00022741"/>
    </source>
</evidence>
<dbReference type="EMBL" id="CP106738">
    <property type="protein sequence ID" value="UXX82787.1"/>
    <property type="molecule type" value="Genomic_DNA"/>
</dbReference>
<dbReference type="SMART" id="SM00797">
    <property type="entry name" value="AHS2"/>
    <property type="match status" value="1"/>
</dbReference>
<organism evidence="5 6">
    <name type="scientific">Roseovarius pelagicus</name>
    <dbReference type="NCBI Taxonomy" id="2980108"/>
    <lineage>
        <taxon>Bacteria</taxon>
        <taxon>Pseudomonadati</taxon>
        <taxon>Pseudomonadota</taxon>
        <taxon>Alphaproteobacteria</taxon>
        <taxon>Rhodobacterales</taxon>
        <taxon>Roseobacteraceae</taxon>
        <taxon>Roseovarius</taxon>
    </lineage>
</organism>
<dbReference type="InterPro" id="IPR052708">
    <property type="entry name" value="PxpC"/>
</dbReference>
<gene>
    <name evidence="5" type="ORF">N7U68_17130</name>
</gene>
<keyword evidence="3" id="KW-0067">ATP-binding</keyword>